<proteinExistence type="predicted"/>
<feature type="chain" id="PRO_5046898647" description="TolB-like translocation protein" evidence="1">
    <location>
        <begin position="30"/>
        <end position="318"/>
    </location>
</feature>
<evidence type="ECO:0000313" key="2">
    <source>
        <dbReference type="EMBL" id="MBW8486291.1"/>
    </source>
</evidence>
<dbReference type="InterPro" id="IPR011042">
    <property type="entry name" value="6-blade_b-propeller_TolB-like"/>
</dbReference>
<evidence type="ECO:0000313" key="3">
    <source>
        <dbReference type="Proteomes" id="UP000774570"/>
    </source>
</evidence>
<organism evidence="2 3">
    <name type="scientific">Actinomadura parmotrematis</name>
    <dbReference type="NCBI Taxonomy" id="2864039"/>
    <lineage>
        <taxon>Bacteria</taxon>
        <taxon>Bacillati</taxon>
        <taxon>Actinomycetota</taxon>
        <taxon>Actinomycetes</taxon>
        <taxon>Streptosporangiales</taxon>
        <taxon>Thermomonosporaceae</taxon>
        <taxon>Actinomadura</taxon>
    </lineage>
</organism>
<dbReference type="Proteomes" id="UP000774570">
    <property type="component" value="Unassembled WGS sequence"/>
</dbReference>
<protein>
    <recommendedName>
        <fullName evidence="4">TolB-like translocation protein</fullName>
    </recommendedName>
</protein>
<comment type="caution">
    <text evidence="2">The sequence shown here is derived from an EMBL/GenBank/DDBJ whole genome shotgun (WGS) entry which is preliminary data.</text>
</comment>
<gene>
    <name evidence="2" type="ORF">K1Y72_28250</name>
</gene>
<keyword evidence="3" id="KW-1185">Reference proteome</keyword>
<evidence type="ECO:0008006" key="4">
    <source>
        <dbReference type="Google" id="ProtNLM"/>
    </source>
</evidence>
<dbReference type="Gene3D" id="2.120.10.30">
    <property type="entry name" value="TolB, C-terminal domain"/>
    <property type="match status" value="1"/>
</dbReference>
<dbReference type="PROSITE" id="PS51257">
    <property type="entry name" value="PROKAR_LIPOPROTEIN"/>
    <property type="match status" value="1"/>
</dbReference>
<reference evidence="2 3" key="1">
    <citation type="submission" date="2021-07" db="EMBL/GenBank/DDBJ databases">
        <title>Actinomadura sp. PM05-2 isolated from lichen.</title>
        <authorList>
            <person name="Somphong A."/>
            <person name="Phongsopitanun W."/>
            <person name="Tanasupawat S."/>
            <person name="Peongsungnone V."/>
        </authorList>
    </citation>
    <scope>NUCLEOTIDE SEQUENCE [LARGE SCALE GENOMIC DNA]</scope>
    <source>
        <strain evidence="2 3">PM05-2</strain>
    </source>
</reference>
<feature type="signal peptide" evidence="1">
    <location>
        <begin position="1"/>
        <end position="29"/>
    </location>
</feature>
<dbReference type="SUPFAM" id="SSF69304">
    <property type="entry name" value="Tricorn protease N-terminal domain"/>
    <property type="match status" value="1"/>
</dbReference>
<sequence>MRRRGRWVRAGAVLVAAGVVCGCGGRAPAAGGVVIEPGELLFRNARAGAGNGMVASSAVGAPDGPRRVGSLNCVRVYAAAGTGVCLTMRRGGTPVTDLVVFDRSLREKQRVPITGLPSRARVSPSGRMVSWTVFVTGDAYTGRGMSTRTGVLDTRTGATLSSLESFKLIRDGAPDRSADLNYWGVTFAADDDRFYATAKTRGVAYLVVGRMSGRSMRALRANAECPSLSPDGTRLAFKKATGVRSRPWRLHVLDLGTMRETALAERASVDDQAAWLDDRTVMYGRADGTSTDVWAVPADGSGAPRKLIADAFSPAVVR</sequence>
<accession>A0ABS7G0P9</accession>
<name>A0ABS7G0P9_9ACTN</name>
<dbReference type="EMBL" id="JAIBOA010000022">
    <property type="protein sequence ID" value="MBW8486291.1"/>
    <property type="molecule type" value="Genomic_DNA"/>
</dbReference>
<evidence type="ECO:0000256" key="1">
    <source>
        <dbReference type="SAM" id="SignalP"/>
    </source>
</evidence>
<dbReference type="RefSeq" id="WP_220169525.1">
    <property type="nucleotide sequence ID" value="NZ_JAIBOA010000022.1"/>
</dbReference>
<keyword evidence="1" id="KW-0732">Signal</keyword>